<name>A0A368VEQ9_9ACTN</name>
<dbReference type="Proteomes" id="UP000253495">
    <property type="component" value="Unassembled WGS sequence"/>
</dbReference>
<accession>A0A368VEQ9</accession>
<evidence type="ECO:0000313" key="3">
    <source>
        <dbReference type="Proteomes" id="UP000253495"/>
    </source>
</evidence>
<dbReference type="SMART" id="SM00530">
    <property type="entry name" value="HTH_XRE"/>
    <property type="match status" value="1"/>
</dbReference>
<evidence type="ECO:0000259" key="1">
    <source>
        <dbReference type="PROSITE" id="PS50943"/>
    </source>
</evidence>
<dbReference type="Gene3D" id="1.10.260.40">
    <property type="entry name" value="lambda repressor-like DNA-binding domains"/>
    <property type="match status" value="1"/>
</dbReference>
<dbReference type="AlphaFoldDB" id="A0A368VEQ9"/>
<dbReference type="InterPro" id="IPR001387">
    <property type="entry name" value="Cro/C1-type_HTH"/>
</dbReference>
<dbReference type="InterPro" id="IPR010982">
    <property type="entry name" value="Lambda_DNA-bd_dom_sf"/>
</dbReference>
<organism evidence="2 3">
    <name type="scientific">Halopolyspora algeriensis</name>
    <dbReference type="NCBI Taxonomy" id="1500506"/>
    <lineage>
        <taxon>Bacteria</taxon>
        <taxon>Bacillati</taxon>
        <taxon>Actinomycetota</taxon>
        <taxon>Actinomycetes</taxon>
        <taxon>Actinomycetes incertae sedis</taxon>
        <taxon>Halopolyspora</taxon>
    </lineage>
</organism>
<dbReference type="Pfam" id="PF19054">
    <property type="entry name" value="DUF5753"/>
    <property type="match status" value="1"/>
</dbReference>
<dbReference type="PROSITE" id="PS50943">
    <property type="entry name" value="HTH_CROC1"/>
    <property type="match status" value="1"/>
</dbReference>
<dbReference type="SUPFAM" id="SSF47413">
    <property type="entry name" value="lambda repressor-like DNA-binding domains"/>
    <property type="match status" value="1"/>
</dbReference>
<protein>
    <submittedName>
        <fullName evidence="2">Helix-turn-helix protein</fullName>
    </submittedName>
</protein>
<feature type="domain" description="HTH cro/C1-type" evidence="1">
    <location>
        <begin position="18"/>
        <end position="71"/>
    </location>
</feature>
<dbReference type="CDD" id="cd00093">
    <property type="entry name" value="HTH_XRE"/>
    <property type="match status" value="1"/>
</dbReference>
<gene>
    <name evidence="2" type="ORF">DFQ14_11719</name>
</gene>
<comment type="caution">
    <text evidence="2">The sequence shown here is derived from an EMBL/GenBank/DDBJ whole genome shotgun (WGS) entry which is preliminary data.</text>
</comment>
<proteinExistence type="predicted"/>
<keyword evidence="3" id="KW-1185">Reference proteome</keyword>
<sequence>MITSSSPAVVRYYLALRLTQLRTDCGLTKQQAAQKIGRTGQTVANLEKGFNAPTQSDLEKLLEVYGAAEQFPELRELLPVARKRVPKRSAPIPEDYDLRLNLEVDMARLDILGASLIPGLLQTPDYAAAVFRANPNCSDEEIQQLVDARMERKSIYTRAERPVELHVVLDESVLYRSRGGDEVMRGQLDSLLAVARTPSVDLQVLPLDAGSYLGEGSSWTIMTFPEPLRGHPGLVHLDLLGEARYVDDREMVELYRRAWRHVLGAAASPERSLQRIREARSKYGDQG</sequence>
<reference evidence="2 3" key="1">
    <citation type="submission" date="2018-07" db="EMBL/GenBank/DDBJ databases">
        <title>Genomic Encyclopedia of Type Strains, Phase III (KMG-III): the genomes of soil and plant-associated and newly described type strains.</title>
        <authorList>
            <person name="Whitman W."/>
        </authorList>
    </citation>
    <scope>NUCLEOTIDE SEQUENCE [LARGE SCALE GENOMIC DNA]</scope>
    <source>
        <strain evidence="2 3">CECT 8575</strain>
    </source>
</reference>
<dbReference type="EMBL" id="QPJC01000017">
    <property type="protein sequence ID" value="RCW39183.1"/>
    <property type="molecule type" value="Genomic_DNA"/>
</dbReference>
<dbReference type="GO" id="GO:0003677">
    <property type="term" value="F:DNA binding"/>
    <property type="evidence" value="ECO:0007669"/>
    <property type="project" value="InterPro"/>
</dbReference>
<dbReference type="InterPro" id="IPR043917">
    <property type="entry name" value="DUF5753"/>
</dbReference>
<evidence type="ECO:0000313" key="2">
    <source>
        <dbReference type="EMBL" id="RCW39183.1"/>
    </source>
</evidence>
<dbReference type="Pfam" id="PF13560">
    <property type="entry name" value="HTH_31"/>
    <property type="match status" value="1"/>
</dbReference>
<dbReference type="RefSeq" id="WP_158546729.1">
    <property type="nucleotide sequence ID" value="NZ_QPJC01000017.1"/>
</dbReference>